<feature type="signal peptide" evidence="3">
    <location>
        <begin position="1"/>
        <end position="16"/>
    </location>
</feature>
<dbReference type="InterPro" id="IPR036291">
    <property type="entry name" value="NAD(P)-bd_dom_sf"/>
</dbReference>
<dbReference type="Gene3D" id="3.40.50.720">
    <property type="entry name" value="NAD(P)-binding Rossmann-like Domain"/>
    <property type="match status" value="1"/>
</dbReference>
<dbReference type="Pfam" id="PF00106">
    <property type="entry name" value="adh_short"/>
    <property type="match status" value="1"/>
</dbReference>
<keyword evidence="2" id="KW-0560">Oxidoreductase</keyword>
<dbReference type="Proteomes" id="UP000002729">
    <property type="component" value="Unassembled WGS sequence"/>
</dbReference>
<protein>
    <submittedName>
        <fullName evidence="4">Uncharacterized protein</fullName>
    </submittedName>
</protein>
<name>F0YEI5_AURAN</name>
<dbReference type="GeneID" id="20222946"/>
<proteinExistence type="inferred from homology"/>
<dbReference type="eggNOG" id="ENOG502SA8H">
    <property type="taxonomic scope" value="Eukaryota"/>
</dbReference>
<dbReference type="PANTHER" id="PTHR43008">
    <property type="entry name" value="BENZIL REDUCTASE"/>
    <property type="match status" value="1"/>
</dbReference>
<dbReference type="EMBL" id="GL833134">
    <property type="protein sequence ID" value="EGB06564.1"/>
    <property type="molecule type" value="Genomic_DNA"/>
</dbReference>
<dbReference type="AlphaFoldDB" id="F0YEI5"/>
<evidence type="ECO:0000313" key="4">
    <source>
        <dbReference type="EMBL" id="EGB06564.1"/>
    </source>
</evidence>
<evidence type="ECO:0000256" key="2">
    <source>
        <dbReference type="ARBA" id="ARBA00023002"/>
    </source>
</evidence>
<evidence type="ECO:0000256" key="3">
    <source>
        <dbReference type="SAM" id="SignalP"/>
    </source>
</evidence>
<reference evidence="4 5" key="1">
    <citation type="journal article" date="2011" name="Proc. Natl. Acad. Sci. U.S.A.">
        <title>Niche of harmful alga Aureococcus anophagefferens revealed through ecogenomics.</title>
        <authorList>
            <person name="Gobler C.J."/>
            <person name="Berry D.L."/>
            <person name="Dyhrman S.T."/>
            <person name="Wilhelm S.W."/>
            <person name="Salamov A."/>
            <person name="Lobanov A.V."/>
            <person name="Zhang Y."/>
            <person name="Collier J.L."/>
            <person name="Wurch L.L."/>
            <person name="Kustka A.B."/>
            <person name="Dill B.D."/>
            <person name="Shah M."/>
            <person name="VerBerkmoes N.C."/>
            <person name="Kuo A."/>
            <person name="Terry A."/>
            <person name="Pangilinan J."/>
            <person name="Lindquist E.A."/>
            <person name="Lucas S."/>
            <person name="Paulsen I.T."/>
            <person name="Hattenrath-Lehmann T.K."/>
            <person name="Talmage S.C."/>
            <person name="Walker E.A."/>
            <person name="Koch F."/>
            <person name="Burson A.M."/>
            <person name="Marcoval M.A."/>
            <person name="Tang Y.Z."/>
            <person name="Lecleir G.R."/>
            <person name="Coyne K.J."/>
            <person name="Berg G.M."/>
            <person name="Bertrand E.M."/>
            <person name="Saito M.A."/>
            <person name="Gladyshev V.N."/>
            <person name="Grigoriev I.V."/>
        </authorList>
    </citation>
    <scope>NUCLEOTIDE SEQUENCE [LARGE SCALE GENOMIC DNA]</scope>
    <source>
        <strain evidence="5">CCMP 1984</strain>
    </source>
</reference>
<dbReference type="GO" id="GO:0016616">
    <property type="term" value="F:oxidoreductase activity, acting on the CH-OH group of donors, NAD or NADP as acceptor"/>
    <property type="evidence" value="ECO:0007669"/>
    <property type="project" value="UniProtKB-ARBA"/>
</dbReference>
<dbReference type="PRINTS" id="PR00081">
    <property type="entry name" value="GDHRDH"/>
</dbReference>
<dbReference type="InParanoid" id="F0YEI5"/>
<dbReference type="KEGG" id="aaf:AURANDRAFT_60193"/>
<dbReference type="OrthoDB" id="836at2759"/>
<dbReference type="InterPro" id="IPR002347">
    <property type="entry name" value="SDR_fam"/>
</dbReference>
<sequence length="299" mass="30410">MHASLLLLLLAPASFALNKHVAIVTGGTRGIGKGIAEALASQSFDLLLTYNSDADAAAATAAEITEAYGCAVECVGGDVSQPATRDAIFAKFDEAFKATHALGAVVHNAGQYVGVTSSNADGIGPSPQLGFGDGSLLGDDGAPDLGVMHYYQRMYGDAYVDLCERGLARMGEGGGSLVGISSPGCTLTYKANLGYDMPGSGKCVMEYAMRLFALRAAKKNVNCNVVIPGVTTSDAWGKLADARGADVDEMVGGIAGRIAPMGSMAPRAVGDGVAFLCSPAGRAVTGVSLPVDNGVHLKT</sequence>
<evidence type="ECO:0000313" key="5">
    <source>
        <dbReference type="Proteomes" id="UP000002729"/>
    </source>
</evidence>
<evidence type="ECO:0000256" key="1">
    <source>
        <dbReference type="ARBA" id="ARBA00006484"/>
    </source>
</evidence>
<dbReference type="RefSeq" id="XP_009038739.1">
    <property type="nucleotide sequence ID" value="XM_009040491.1"/>
</dbReference>
<dbReference type="GO" id="GO:0050664">
    <property type="term" value="F:oxidoreductase activity, acting on NAD(P)H, oxygen as acceptor"/>
    <property type="evidence" value="ECO:0007669"/>
    <property type="project" value="TreeGrafter"/>
</dbReference>
<dbReference type="OMA" id="NWHESGW"/>
<feature type="chain" id="PRO_5003264626" evidence="3">
    <location>
        <begin position="17"/>
        <end position="299"/>
    </location>
</feature>
<organism evidence="5">
    <name type="scientific">Aureococcus anophagefferens</name>
    <name type="common">Harmful bloom alga</name>
    <dbReference type="NCBI Taxonomy" id="44056"/>
    <lineage>
        <taxon>Eukaryota</taxon>
        <taxon>Sar</taxon>
        <taxon>Stramenopiles</taxon>
        <taxon>Ochrophyta</taxon>
        <taxon>Pelagophyceae</taxon>
        <taxon>Pelagomonadales</taxon>
        <taxon>Pelagomonadaceae</taxon>
        <taxon>Aureococcus</taxon>
    </lineage>
</organism>
<accession>F0YEI5</accession>
<comment type="similarity">
    <text evidence="1">Belongs to the short-chain dehydrogenases/reductases (SDR) family.</text>
</comment>
<dbReference type="PANTHER" id="PTHR43008:SF4">
    <property type="entry name" value="CHAIN DEHYDROGENASE, PUTATIVE (AFU_ORTHOLOGUE AFUA_4G08710)-RELATED"/>
    <property type="match status" value="1"/>
</dbReference>
<dbReference type="SUPFAM" id="SSF51735">
    <property type="entry name" value="NAD(P)-binding Rossmann-fold domains"/>
    <property type="match status" value="1"/>
</dbReference>
<keyword evidence="5" id="KW-1185">Reference proteome</keyword>
<keyword evidence="3" id="KW-0732">Signal</keyword>
<gene>
    <name evidence="4" type="ORF">AURANDRAFT_60193</name>
</gene>
<dbReference type="Pfam" id="PF13561">
    <property type="entry name" value="adh_short_C2"/>
    <property type="match status" value="1"/>
</dbReference>